<gene>
    <name evidence="1" type="ORF">SAMN04515673_102203</name>
</gene>
<evidence type="ECO:0008006" key="3">
    <source>
        <dbReference type="Google" id="ProtNLM"/>
    </source>
</evidence>
<dbReference type="Proteomes" id="UP000199302">
    <property type="component" value="Unassembled WGS sequence"/>
</dbReference>
<accession>A0A1I6D5Q4</accession>
<dbReference type="STRING" id="871652.SAMN04515673_102203"/>
<sequence>MIKKILPLVLALIGIAAGVGAGIALRPAEKAVAENPCGDEYGAEHAAAEDDAAGDHEEKDTEKDADVEYVEMSNQFVVPLVEGSEVNAMVVLSLSIEVPYGYAADVRKREPKLRDGFLRIMFDHANYGGFAGNFTSDEQLAPLRSMLTKEAKRSLPGVANDVQILAFMRQDL</sequence>
<dbReference type="EMBL" id="FOYI01000002">
    <property type="protein sequence ID" value="SFR00691.1"/>
    <property type="molecule type" value="Genomic_DNA"/>
</dbReference>
<reference evidence="1 2" key="1">
    <citation type="submission" date="2016-10" db="EMBL/GenBank/DDBJ databases">
        <authorList>
            <person name="de Groot N.N."/>
        </authorList>
    </citation>
    <scope>NUCLEOTIDE SEQUENCE [LARGE SCALE GENOMIC DNA]</scope>
    <source>
        <strain evidence="2">KMM 9023,NRIC 0796,JCM 17311,KCTC 23692</strain>
    </source>
</reference>
<dbReference type="AlphaFoldDB" id="A0A1I6D5Q4"/>
<name>A0A1I6D5Q4_9RHOB</name>
<evidence type="ECO:0000313" key="2">
    <source>
        <dbReference type="Proteomes" id="UP000199302"/>
    </source>
</evidence>
<keyword evidence="2" id="KW-1185">Reference proteome</keyword>
<protein>
    <recommendedName>
        <fullName evidence="3">Flagellar protein FliL</fullName>
    </recommendedName>
</protein>
<dbReference type="RefSeq" id="WP_245759557.1">
    <property type="nucleotide sequence ID" value="NZ_FOYI01000002.1"/>
</dbReference>
<organism evidence="1 2">
    <name type="scientific">Poseidonocella sedimentorum</name>
    <dbReference type="NCBI Taxonomy" id="871652"/>
    <lineage>
        <taxon>Bacteria</taxon>
        <taxon>Pseudomonadati</taxon>
        <taxon>Pseudomonadota</taxon>
        <taxon>Alphaproteobacteria</taxon>
        <taxon>Rhodobacterales</taxon>
        <taxon>Roseobacteraceae</taxon>
        <taxon>Poseidonocella</taxon>
    </lineage>
</organism>
<evidence type="ECO:0000313" key="1">
    <source>
        <dbReference type="EMBL" id="SFR00691.1"/>
    </source>
</evidence>
<proteinExistence type="predicted"/>